<evidence type="ECO:0000313" key="5">
    <source>
        <dbReference type="Proteomes" id="UP000245431"/>
    </source>
</evidence>
<dbReference type="EMBL" id="LT599583">
    <property type="protein sequence ID" value="SBW80766.1"/>
    <property type="molecule type" value="Genomic_DNA"/>
</dbReference>
<dbReference type="InterPro" id="IPR011049">
    <property type="entry name" value="Serralysin-like_metalloprot_C"/>
</dbReference>
<evidence type="ECO:0000256" key="1">
    <source>
        <dbReference type="ARBA" id="ARBA00022837"/>
    </source>
</evidence>
<dbReference type="GO" id="GO:0005509">
    <property type="term" value="F:calcium ion binding"/>
    <property type="evidence" value="ECO:0007669"/>
    <property type="project" value="InterPro"/>
</dbReference>
<dbReference type="Proteomes" id="UP000245431">
    <property type="component" value="Chromosome PVE_r1"/>
</dbReference>
<feature type="chain" id="PRO_5008916238" evidence="3">
    <location>
        <begin position="25"/>
        <end position="528"/>
    </location>
</feature>
<organism evidence="4 5">
    <name type="scientific">Pseudomonas veronii 1YdBTEX2</name>
    <dbReference type="NCBI Taxonomy" id="1295141"/>
    <lineage>
        <taxon>Bacteria</taxon>
        <taxon>Pseudomonadati</taxon>
        <taxon>Pseudomonadota</taxon>
        <taxon>Gammaproteobacteria</taxon>
        <taxon>Pseudomonadales</taxon>
        <taxon>Pseudomonadaceae</taxon>
        <taxon>Pseudomonas</taxon>
    </lineage>
</organism>
<dbReference type="AlphaFoldDB" id="A0A1D3JXE7"/>
<dbReference type="InterPro" id="IPR028208">
    <property type="entry name" value="Effector_pro_NleD-like"/>
</dbReference>
<feature type="region of interest" description="Disordered" evidence="2">
    <location>
        <begin position="29"/>
        <end position="62"/>
    </location>
</feature>
<gene>
    <name evidence="4" type="ORF">PVE_R1G2882</name>
</gene>
<sequence>MRNQMLTSLNVKAPPMLFPLVYFAATHTHTPQPAPRDKPSPYDPPSDLTPDGNNLRKHPLHTDGDVTISRLIDWNTSDPEKPEIKSSWLFVESGNHSDRIHVRSWPGDKLQILINDKPYFFDIKEKQGPEQHLWIETQGGDDTVIIDDDVKLRVDVEGGDGNDYIRAGGGRSRLYGGNGKDFLQLGSGLGYAEGNDGDDTILGGSGHAVMYGNKGMDLLIAGDGPTTKQSYLDGGDNEDVLVSGSGHTVSHGGNDDDLLIGRDSTTFYTGKGHDTILNNQRKDRIYANASDHFDRTQGSAFTEVKPSNAGEQAFIVKDGHLEFKQRITDDLEFLRSSPLGQQTLAKMDELAVLNGGKVTIERGDSGNTSYVFGRTDQDELTPEAYEALTPSEQGIIQNGVAGLGANSAYIFYDPQSTRERADGTYTGFPVTGLFHEIGHAYNGATGTFLAGESTQRRESGRTDVVPHLEHQVVGLPSDAEPFDLDNDPATPPSTINPKPFTENGLLEEMGKPLRKSYRFDLSAQGDGL</sequence>
<dbReference type="Pfam" id="PF14891">
    <property type="entry name" value="Peptidase_M91"/>
    <property type="match status" value="1"/>
</dbReference>
<name>A0A1D3JXE7_PSEVE</name>
<dbReference type="InterPro" id="IPR001343">
    <property type="entry name" value="Hemolysn_Ca-bd"/>
</dbReference>
<dbReference type="PRINTS" id="PR00313">
    <property type="entry name" value="CABNDNGRPT"/>
</dbReference>
<evidence type="ECO:0000256" key="2">
    <source>
        <dbReference type="SAM" id="MobiDB-lite"/>
    </source>
</evidence>
<proteinExistence type="predicted"/>
<keyword evidence="3" id="KW-0732">Signal</keyword>
<feature type="region of interest" description="Disordered" evidence="2">
    <location>
        <begin position="477"/>
        <end position="504"/>
    </location>
</feature>
<protein>
    <submittedName>
        <fullName evidence="4">Hemolysin-like protein</fullName>
    </submittedName>
</protein>
<dbReference type="SUPFAM" id="SSF51120">
    <property type="entry name" value="beta-Roll"/>
    <property type="match status" value="1"/>
</dbReference>
<dbReference type="Pfam" id="PF00353">
    <property type="entry name" value="HemolysinCabind"/>
    <property type="match status" value="2"/>
</dbReference>
<dbReference type="Gene3D" id="2.160.20.160">
    <property type="match status" value="1"/>
</dbReference>
<accession>A0A1D3JXE7</accession>
<evidence type="ECO:0000313" key="4">
    <source>
        <dbReference type="EMBL" id="SBW80766.1"/>
    </source>
</evidence>
<feature type="signal peptide" evidence="3">
    <location>
        <begin position="1"/>
        <end position="24"/>
    </location>
</feature>
<keyword evidence="1" id="KW-0106">Calcium</keyword>
<evidence type="ECO:0000256" key="3">
    <source>
        <dbReference type="SAM" id="SignalP"/>
    </source>
</evidence>
<reference evidence="5" key="1">
    <citation type="submission" date="2016-07" db="EMBL/GenBank/DDBJ databases">
        <authorList>
            <person name="Florea S."/>
            <person name="Webb J.S."/>
            <person name="Jaromczyk J."/>
            <person name="Schardl C.L."/>
        </authorList>
    </citation>
    <scope>NUCLEOTIDE SEQUENCE [LARGE SCALE GENOMIC DNA]</scope>
    <source>
        <strain evidence="5">1YdBTEX2</strain>
    </source>
</reference>